<proteinExistence type="predicted"/>
<evidence type="ECO:0000313" key="2">
    <source>
        <dbReference type="EMBL" id="MFD1737961.1"/>
    </source>
</evidence>
<dbReference type="Proteomes" id="UP001597214">
    <property type="component" value="Unassembled WGS sequence"/>
</dbReference>
<dbReference type="RefSeq" id="WP_377929181.1">
    <property type="nucleotide sequence ID" value="NZ_JBHUEM010000028.1"/>
</dbReference>
<evidence type="ECO:0008006" key="4">
    <source>
        <dbReference type="Google" id="ProtNLM"/>
    </source>
</evidence>
<keyword evidence="1" id="KW-1133">Transmembrane helix</keyword>
<sequence>MKNIVRILITLSALLFVNYIITLLFSVKFIDFAFVVGLLGIICIKFFSSTGGYTSRQMDVMIQAQTGIKQDEQKQSFTPSISFYTAIIYTVVSAVATAIYYKDYFIG</sequence>
<reference evidence="3" key="1">
    <citation type="journal article" date="2019" name="Int. J. Syst. Evol. Microbiol.">
        <title>The Global Catalogue of Microorganisms (GCM) 10K type strain sequencing project: providing services to taxonomists for standard genome sequencing and annotation.</title>
        <authorList>
            <consortium name="The Broad Institute Genomics Platform"/>
            <consortium name="The Broad Institute Genome Sequencing Center for Infectious Disease"/>
            <person name="Wu L."/>
            <person name="Ma J."/>
        </authorList>
    </citation>
    <scope>NUCLEOTIDE SEQUENCE [LARGE SCALE GENOMIC DNA]</scope>
    <source>
        <strain evidence="3">CCUG 49339</strain>
    </source>
</reference>
<dbReference type="EMBL" id="JBHUEM010000028">
    <property type="protein sequence ID" value="MFD1737961.1"/>
    <property type="molecule type" value="Genomic_DNA"/>
</dbReference>
<protein>
    <recommendedName>
        <fullName evidence="4">DUF3899 domain-containing protein</fullName>
    </recommendedName>
</protein>
<keyword evidence="1" id="KW-0812">Transmembrane</keyword>
<keyword evidence="3" id="KW-1185">Reference proteome</keyword>
<accession>A0ABW4LSX0</accession>
<comment type="caution">
    <text evidence="2">The sequence shown here is derived from an EMBL/GenBank/DDBJ whole genome shotgun (WGS) entry which is preliminary data.</text>
</comment>
<evidence type="ECO:0000313" key="3">
    <source>
        <dbReference type="Proteomes" id="UP001597214"/>
    </source>
</evidence>
<evidence type="ECO:0000256" key="1">
    <source>
        <dbReference type="SAM" id="Phobius"/>
    </source>
</evidence>
<feature type="transmembrane region" description="Helical" evidence="1">
    <location>
        <begin position="81"/>
        <end position="101"/>
    </location>
</feature>
<keyword evidence="1" id="KW-0472">Membrane</keyword>
<organism evidence="2 3">
    <name type="scientific">Bacillus salitolerans</name>
    <dbReference type="NCBI Taxonomy" id="1437434"/>
    <lineage>
        <taxon>Bacteria</taxon>
        <taxon>Bacillati</taxon>
        <taxon>Bacillota</taxon>
        <taxon>Bacilli</taxon>
        <taxon>Bacillales</taxon>
        <taxon>Bacillaceae</taxon>
        <taxon>Bacillus</taxon>
    </lineage>
</organism>
<name>A0ABW4LSX0_9BACI</name>
<feature type="transmembrane region" description="Helical" evidence="1">
    <location>
        <begin position="32"/>
        <end position="53"/>
    </location>
</feature>
<gene>
    <name evidence="2" type="ORF">ACFSCX_15600</name>
</gene>
<feature type="transmembrane region" description="Helical" evidence="1">
    <location>
        <begin position="7"/>
        <end position="26"/>
    </location>
</feature>